<dbReference type="CDD" id="cd00067">
    <property type="entry name" value="GAL4"/>
    <property type="match status" value="1"/>
</dbReference>
<dbReference type="InterPro" id="IPR001138">
    <property type="entry name" value="Zn2Cys6_DnaBD"/>
</dbReference>
<keyword evidence="9" id="KW-1185">Reference proteome</keyword>
<dbReference type="PROSITE" id="PS50048">
    <property type="entry name" value="ZN2_CY6_FUNGAL_2"/>
    <property type="match status" value="1"/>
</dbReference>
<accession>A0A1E4TCE9</accession>
<evidence type="ECO:0000256" key="6">
    <source>
        <dbReference type="SAM" id="MobiDB-lite"/>
    </source>
</evidence>
<dbReference type="AlphaFoldDB" id="A0A1E4TCE9"/>
<reference evidence="9" key="1">
    <citation type="submission" date="2016-02" db="EMBL/GenBank/DDBJ databases">
        <title>Comparative genomics of biotechnologically important yeasts.</title>
        <authorList>
            <consortium name="DOE Joint Genome Institute"/>
            <person name="Riley R."/>
            <person name="Haridas S."/>
            <person name="Wolfe K.H."/>
            <person name="Lopes M.R."/>
            <person name="Hittinger C.T."/>
            <person name="Goker M."/>
            <person name="Salamov A."/>
            <person name="Wisecaver J."/>
            <person name="Long T.M."/>
            <person name="Aerts A.L."/>
            <person name="Barry K."/>
            <person name="Choi C."/>
            <person name="Clum A."/>
            <person name="Coughlan A.Y."/>
            <person name="Deshpande S."/>
            <person name="Douglass A.P."/>
            <person name="Hanson S.J."/>
            <person name="Klenk H.-P."/>
            <person name="Labutti K."/>
            <person name="Lapidus A."/>
            <person name="Lindquist E."/>
            <person name="Lipzen A."/>
            <person name="Meier-Kolthoff J.P."/>
            <person name="Ohm R.A."/>
            <person name="Otillar R.P."/>
            <person name="Pangilinan J."/>
            <person name="Peng Y."/>
            <person name="Rokas A."/>
            <person name="Rosa C.A."/>
            <person name="Scheuner C."/>
            <person name="Sibirny A.A."/>
            <person name="Slot J.C."/>
            <person name="Stielow J.B."/>
            <person name="Sun H."/>
            <person name="Kurtzman C.P."/>
            <person name="Blackwell M."/>
            <person name="Jeffries T.W."/>
            <person name="Grigoriev I.V."/>
        </authorList>
    </citation>
    <scope>NUCLEOTIDE SEQUENCE [LARGE SCALE GENOMIC DNA]</scope>
    <source>
        <strain evidence="9">NRRL Y-17796</strain>
    </source>
</reference>
<feature type="region of interest" description="Disordered" evidence="6">
    <location>
        <begin position="329"/>
        <end position="368"/>
    </location>
</feature>
<dbReference type="GO" id="GO:0008270">
    <property type="term" value="F:zinc ion binding"/>
    <property type="evidence" value="ECO:0007669"/>
    <property type="project" value="InterPro"/>
</dbReference>
<evidence type="ECO:0000256" key="3">
    <source>
        <dbReference type="ARBA" id="ARBA00023125"/>
    </source>
</evidence>
<organism evidence="8 9">
    <name type="scientific">Tortispora caseinolytica NRRL Y-17796</name>
    <dbReference type="NCBI Taxonomy" id="767744"/>
    <lineage>
        <taxon>Eukaryota</taxon>
        <taxon>Fungi</taxon>
        <taxon>Dikarya</taxon>
        <taxon>Ascomycota</taxon>
        <taxon>Saccharomycotina</taxon>
        <taxon>Trigonopsidomycetes</taxon>
        <taxon>Trigonopsidales</taxon>
        <taxon>Trigonopsidaceae</taxon>
        <taxon>Tortispora</taxon>
    </lineage>
</organism>
<gene>
    <name evidence="8" type="ORF">CANCADRAFT_4061</name>
</gene>
<evidence type="ECO:0000256" key="1">
    <source>
        <dbReference type="ARBA" id="ARBA00004123"/>
    </source>
</evidence>
<proteinExistence type="predicted"/>
<keyword evidence="5" id="KW-0539">Nucleus</keyword>
<feature type="domain" description="Zn(2)-C6 fungal-type" evidence="7">
    <location>
        <begin position="15"/>
        <end position="50"/>
    </location>
</feature>
<dbReference type="SMART" id="SM00066">
    <property type="entry name" value="GAL4"/>
    <property type="match status" value="1"/>
</dbReference>
<keyword evidence="3" id="KW-0238">DNA-binding</keyword>
<dbReference type="InterPro" id="IPR036864">
    <property type="entry name" value="Zn2-C6_fun-type_DNA-bd_sf"/>
</dbReference>
<evidence type="ECO:0000256" key="4">
    <source>
        <dbReference type="ARBA" id="ARBA00023163"/>
    </source>
</evidence>
<dbReference type="PROSITE" id="PS00463">
    <property type="entry name" value="ZN2_CY6_FUNGAL_1"/>
    <property type="match status" value="1"/>
</dbReference>
<dbReference type="PANTHER" id="PTHR31845">
    <property type="entry name" value="FINGER DOMAIN PROTEIN, PUTATIVE-RELATED"/>
    <property type="match status" value="1"/>
</dbReference>
<protein>
    <recommendedName>
        <fullName evidence="7">Zn(2)-C6 fungal-type domain-containing protein</fullName>
    </recommendedName>
</protein>
<dbReference type="OrthoDB" id="8062037at2759"/>
<dbReference type="EMBL" id="KV453843">
    <property type="protein sequence ID" value="ODV89440.1"/>
    <property type="molecule type" value="Genomic_DNA"/>
</dbReference>
<dbReference type="InterPro" id="IPR051089">
    <property type="entry name" value="prtT"/>
</dbReference>
<evidence type="ECO:0000256" key="5">
    <source>
        <dbReference type="ARBA" id="ARBA00023242"/>
    </source>
</evidence>
<dbReference type="Proteomes" id="UP000095023">
    <property type="component" value="Unassembled WGS sequence"/>
</dbReference>
<dbReference type="GO" id="GO:0000981">
    <property type="term" value="F:DNA-binding transcription factor activity, RNA polymerase II-specific"/>
    <property type="evidence" value="ECO:0007669"/>
    <property type="project" value="InterPro"/>
</dbReference>
<comment type="subcellular location">
    <subcellularLocation>
        <location evidence="1">Nucleus</location>
    </subcellularLocation>
</comment>
<dbReference type="Pfam" id="PF00172">
    <property type="entry name" value="Zn_clus"/>
    <property type="match status" value="1"/>
</dbReference>
<dbReference type="GO" id="GO:0000976">
    <property type="term" value="F:transcription cis-regulatory region binding"/>
    <property type="evidence" value="ECO:0007669"/>
    <property type="project" value="TreeGrafter"/>
</dbReference>
<dbReference type="PANTHER" id="PTHR31845:SF10">
    <property type="entry name" value="ZN(II)2CYS6 TRANSCRIPTION FACTOR (EUROFUNG)"/>
    <property type="match status" value="1"/>
</dbReference>
<dbReference type="GO" id="GO:0005634">
    <property type="term" value="C:nucleus"/>
    <property type="evidence" value="ECO:0007669"/>
    <property type="project" value="UniProtKB-SubCell"/>
</dbReference>
<name>A0A1E4TCE9_9ASCO</name>
<dbReference type="Gene3D" id="4.10.240.10">
    <property type="entry name" value="Zn(2)-C6 fungal-type DNA-binding domain"/>
    <property type="match status" value="1"/>
</dbReference>
<dbReference type="SUPFAM" id="SSF57701">
    <property type="entry name" value="Zn2/Cys6 DNA-binding domain"/>
    <property type="match status" value="1"/>
</dbReference>
<evidence type="ECO:0000313" key="9">
    <source>
        <dbReference type="Proteomes" id="UP000095023"/>
    </source>
</evidence>
<keyword evidence="4" id="KW-0804">Transcription</keyword>
<sequence length="739" mass="83507">MSYEPEYLRNKSKQACEQCRAAKVRCIQSASSNDKDPCDRCIKLRQNCIYEEHRRSRTKKHKSHEVVTLLQEINDLKQQLRAKDGLVSSNSSESLDALAAMPITPASESAPPTFISGIISSFSKPDDSRQFPVEDKLQDIPEELLQEQAARLTGYVRRNRAFFEAVNRWDVLSYRNSKLHSLLTENLISESGAYKSLELYKKQHYAAVPFVRLNHLSFEEMRSHFPLTLDAVILAVERFVSPEDGAAAQKLVCDNYGQLLAVEGEKNLDLLQALMITSTWYTFPEFHNRLRFHTYTAAARVISDSLMLPSTKCVNFLLVPSSLAQFESDHAGSSRSSDTNSNGLGSFDSPSGSAVDETPSTSFNQKKIPAHHVSSDMTHSVKRLHLSVYAMNVILALPFQHSVCCQWSASLAESYDFINARKHLTHDDKALLEFVDIAKCAEQILHTMQCSKHKTSVVMSFSEQYADAIVLCLAERLDQRKPVYNNSEVLFLTNLLVQLSSYKFCLTALSERLPEHPEEFATFVLYSRKFSQVFLRELNYLSELQPSVLARLPTLLLGHNFAMMSCFVSLKRMFYKKAPEIYSSFSALHADIDNALNQLRGTMNSLSDSDPRCFHLQKFAFLYHFMIDMSKLPDSYPESILEQVSSLFKVIKLQNSKIAKLASAHLDKSTGSSMTQHDTFASTQNDGTIPVQPLPEPTAVDYGFGNLNEHTLDWLLSDMDMFDFSSSEQLFGGQFPQSF</sequence>
<evidence type="ECO:0000259" key="7">
    <source>
        <dbReference type="PROSITE" id="PS50048"/>
    </source>
</evidence>
<evidence type="ECO:0000256" key="2">
    <source>
        <dbReference type="ARBA" id="ARBA00023015"/>
    </source>
</evidence>
<feature type="compositionally biased region" description="Polar residues" evidence="6">
    <location>
        <begin position="333"/>
        <end position="365"/>
    </location>
</feature>
<evidence type="ECO:0000313" key="8">
    <source>
        <dbReference type="EMBL" id="ODV89440.1"/>
    </source>
</evidence>
<keyword evidence="2" id="KW-0805">Transcription regulation</keyword>